<dbReference type="InterPro" id="IPR002110">
    <property type="entry name" value="Ankyrin_rpt"/>
</dbReference>
<feature type="transmembrane region" description="Helical" evidence="4">
    <location>
        <begin position="107"/>
        <end position="134"/>
    </location>
</feature>
<dbReference type="PROSITE" id="PS50088">
    <property type="entry name" value="ANK_REPEAT"/>
    <property type="match status" value="1"/>
</dbReference>
<evidence type="ECO:0000256" key="4">
    <source>
        <dbReference type="SAM" id="Phobius"/>
    </source>
</evidence>
<organism evidence="5 6">
    <name type="scientific">Zostera marina</name>
    <name type="common">Eelgrass</name>
    <dbReference type="NCBI Taxonomy" id="29655"/>
    <lineage>
        <taxon>Eukaryota</taxon>
        <taxon>Viridiplantae</taxon>
        <taxon>Streptophyta</taxon>
        <taxon>Embryophyta</taxon>
        <taxon>Tracheophyta</taxon>
        <taxon>Spermatophyta</taxon>
        <taxon>Magnoliopsida</taxon>
        <taxon>Liliopsida</taxon>
        <taxon>Zosteraceae</taxon>
        <taxon>Zostera</taxon>
    </lineage>
</organism>
<gene>
    <name evidence="5" type="ORF">ZOSMA_96G00670</name>
</gene>
<comment type="caution">
    <text evidence="5">The sequence shown here is derived from an EMBL/GenBank/DDBJ whole genome shotgun (WGS) entry which is preliminary data.</text>
</comment>
<evidence type="ECO:0000256" key="1">
    <source>
        <dbReference type="ARBA" id="ARBA00022737"/>
    </source>
</evidence>
<keyword evidence="4" id="KW-0812">Transmembrane</keyword>
<dbReference type="AlphaFoldDB" id="A0A0K9NHZ2"/>
<dbReference type="PANTHER" id="PTHR24161">
    <property type="entry name" value="ANK_REP_REGION DOMAIN-CONTAINING PROTEIN-RELATED"/>
    <property type="match status" value="1"/>
</dbReference>
<keyword evidence="2 3" id="KW-0040">ANK repeat</keyword>
<keyword evidence="4" id="KW-1133">Transmembrane helix</keyword>
<protein>
    <submittedName>
        <fullName evidence="5">Uncharacterized protein</fullName>
    </submittedName>
</protein>
<name>A0A0K9NHZ2_ZOSMR</name>
<keyword evidence="1" id="KW-0677">Repeat</keyword>
<evidence type="ECO:0000256" key="3">
    <source>
        <dbReference type="PROSITE-ProRule" id="PRU00023"/>
    </source>
</evidence>
<keyword evidence="4" id="KW-0472">Membrane</keyword>
<dbReference type="InterPro" id="IPR036770">
    <property type="entry name" value="Ankyrin_rpt-contain_sf"/>
</dbReference>
<dbReference type="Gene3D" id="1.25.40.20">
    <property type="entry name" value="Ankyrin repeat-containing domain"/>
    <property type="match status" value="1"/>
</dbReference>
<dbReference type="PANTHER" id="PTHR24161:SF85">
    <property type="entry name" value="PALMITOYLTRANSFERASE HIP14"/>
    <property type="match status" value="1"/>
</dbReference>
<dbReference type="Proteomes" id="UP000036987">
    <property type="component" value="Unassembled WGS sequence"/>
</dbReference>
<keyword evidence="6" id="KW-1185">Reference proteome</keyword>
<reference evidence="6" key="1">
    <citation type="journal article" date="2016" name="Nature">
        <title>The genome of the seagrass Zostera marina reveals angiosperm adaptation to the sea.</title>
        <authorList>
            <person name="Olsen J.L."/>
            <person name="Rouze P."/>
            <person name="Verhelst B."/>
            <person name="Lin Y.-C."/>
            <person name="Bayer T."/>
            <person name="Collen J."/>
            <person name="Dattolo E."/>
            <person name="De Paoli E."/>
            <person name="Dittami S."/>
            <person name="Maumus F."/>
            <person name="Michel G."/>
            <person name="Kersting A."/>
            <person name="Lauritano C."/>
            <person name="Lohaus R."/>
            <person name="Toepel M."/>
            <person name="Tonon T."/>
            <person name="Vanneste K."/>
            <person name="Amirebrahimi M."/>
            <person name="Brakel J."/>
            <person name="Bostroem C."/>
            <person name="Chovatia M."/>
            <person name="Grimwood J."/>
            <person name="Jenkins J.W."/>
            <person name="Jueterbock A."/>
            <person name="Mraz A."/>
            <person name="Stam W.T."/>
            <person name="Tice H."/>
            <person name="Bornberg-Bauer E."/>
            <person name="Green P.J."/>
            <person name="Pearson G.A."/>
            <person name="Procaccini G."/>
            <person name="Duarte C.M."/>
            <person name="Schmutz J."/>
            <person name="Reusch T.B.H."/>
            <person name="Van de Peer Y."/>
        </authorList>
    </citation>
    <scope>NUCLEOTIDE SEQUENCE [LARGE SCALE GENOMIC DNA]</scope>
    <source>
        <strain evidence="6">cv. Finnish</strain>
    </source>
</reference>
<dbReference type="OrthoDB" id="331948at2759"/>
<proteinExistence type="predicted"/>
<evidence type="ECO:0000313" key="6">
    <source>
        <dbReference type="Proteomes" id="UP000036987"/>
    </source>
</evidence>
<dbReference type="Pfam" id="PF00023">
    <property type="entry name" value="Ank"/>
    <property type="match status" value="1"/>
</dbReference>
<dbReference type="PROSITE" id="PS50297">
    <property type="entry name" value="ANK_REP_REGION"/>
    <property type="match status" value="1"/>
</dbReference>
<sequence length="190" mass="21715">MKQIALHWAAVRGSISAADVLLRNGARFNTSDIHGFKACLTRMCKHCFTPLHWIVLKDNIEAGAILAYAGTIEELLIKDHSGFTPYQLASSRGHRRLSFLIRNKWDFFLLIWMGTRTSSISAIVTLHVFGMMILTRSQSYQISQNITINESSNAHRYDYLQGHGGQFRYPYNHGIKKNCSNFFIYGGHFR</sequence>
<dbReference type="EMBL" id="LFYR01002199">
    <property type="protein sequence ID" value="KMZ56391.1"/>
    <property type="molecule type" value="Genomic_DNA"/>
</dbReference>
<evidence type="ECO:0000256" key="2">
    <source>
        <dbReference type="ARBA" id="ARBA00023043"/>
    </source>
</evidence>
<evidence type="ECO:0000313" key="5">
    <source>
        <dbReference type="EMBL" id="KMZ56391.1"/>
    </source>
</evidence>
<dbReference type="SUPFAM" id="SSF48403">
    <property type="entry name" value="Ankyrin repeat"/>
    <property type="match status" value="1"/>
</dbReference>
<accession>A0A0K9NHZ2</accession>
<feature type="repeat" description="ANK" evidence="3">
    <location>
        <begin position="1"/>
        <end position="33"/>
    </location>
</feature>